<dbReference type="FunFam" id="2.40.160.210:FF:000001">
    <property type="entry name" value="Acyl-CoA thioesterase II"/>
    <property type="match status" value="1"/>
</dbReference>
<evidence type="ECO:0000256" key="6">
    <source>
        <dbReference type="ARBA" id="ARBA00050943"/>
    </source>
</evidence>
<evidence type="ECO:0000256" key="7">
    <source>
        <dbReference type="ARBA" id="ARBA00071120"/>
    </source>
</evidence>
<comment type="subunit">
    <text evidence="2">Homotetramer.</text>
</comment>
<comment type="similarity">
    <text evidence="1">Belongs to the C/M/P thioester hydrolase family.</text>
</comment>
<dbReference type="InterPro" id="IPR003703">
    <property type="entry name" value="Acyl_CoA_thio"/>
</dbReference>
<dbReference type="CDD" id="cd03444">
    <property type="entry name" value="Thioesterase_II_repeat1"/>
    <property type="match status" value="1"/>
</dbReference>
<dbReference type="GO" id="GO:0006637">
    <property type="term" value="P:acyl-CoA metabolic process"/>
    <property type="evidence" value="ECO:0007669"/>
    <property type="project" value="InterPro"/>
</dbReference>
<dbReference type="PANTHER" id="PTHR11066">
    <property type="entry name" value="ACYL-COA THIOESTERASE"/>
    <property type="match status" value="1"/>
</dbReference>
<sequence>MSENLPPETEAQDETLVETLQLERIEENLFRGTSPDNAPGRIFGGQVIAQSLLAAYETVEARVCHSLHCYFIRPGDPTVPIVFEVDRSRDGGSFTTRRVVAVQHGKQIFNLAASFKDPEEGFFHQAAMPEGPHWSELRDQREVMLELMKDAPEQAKRWLSRPMPIEMRSKDARTYWMDKQPKPPESQNWFRCATPIGDDPRMHQVILAYASDMNLLSTAMRPHGVHWQTKGFQSASLDHAMWFHKPTNFNDWHLYVHDSPSASDGRGLIRGAIYAEDGTLVASVAQEGLLRMRSQ</sequence>
<dbReference type="InterPro" id="IPR029069">
    <property type="entry name" value="HotDog_dom_sf"/>
</dbReference>
<feature type="domain" description="Acyl-CoA thioesterase 2 C-terminal" evidence="9">
    <location>
        <begin position="185"/>
        <end position="289"/>
    </location>
</feature>
<gene>
    <name evidence="11" type="ORF">DJ019_05680</name>
</gene>
<keyword evidence="12" id="KW-1185">Reference proteome</keyword>
<dbReference type="EC" id="3.1.2.20" evidence="5"/>
<evidence type="ECO:0000259" key="10">
    <source>
        <dbReference type="Pfam" id="PF13622"/>
    </source>
</evidence>
<comment type="caution">
    <text evidence="11">The sequence shown here is derived from an EMBL/GenBank/DDBJ whole genome shotgun (WGS) entry which is preliminary data.</text>
</comment>
<evidence type="ECO:0000313" key="12">
    <source>
        <dbReference type="Proteomes" id="UP000249524"/>
    </source>
</evidence>
<keyword evidence="4" id="KW-0443">Lipid metabolism</keyword>
<dbReference type="EMBL" id="QFYS01000002">
    <property type="protein sequence ID" value="RAK67410.1"/>
    <property type="molecule type" value="Genomic_DNA"/>
</dbReference>
<dbReference type="InterPro" id="IPR025652">
    <property type="entry name" value="TesB_C"/>
</dbReference>
<accession>A0A328BJC2</accession>
<evidence type="ECO:0000259" key="9">
    <source>
        <dbReference type="Pfam" id="PF02551"/>
    </source>
</evidence>
<evidence type="ECO:0000256" key="3">
    <source>
        <dbReference type="ARBA" id="ARBA00022801"/>
    </source>
</evidence>
<evidence type="ECO:0000313" key="11">
    <source>
        <dbReference type="EMBL" id="RAK67410.1"/>
    </source>
</evidence>
<evidence type="ECO:0000256" key="4">
    <source>
        <dbReference type="ARBA" id="ARBA00023098"/>
    </source>
</evidence>
<dbReference type="Pfam" id="PF13622">
    <property type="entry name" value="4HBT_3"/>
    <property type="match status" value="1"/>
</dbReference>
<comment type="catalytic activity">
    <reaction evidence="6">
        <text>a fatty acyl-CoA + H2O = a fatty acid + CoA + H(+)</text>
        <dbReference type="Rhea" id="RHEA:16781"/>
        <dbReference type="ChEBI" id="CHEBI:15377"/>
        <dbReference type="ChEBI" id="CHEBI:15378"/>
        <dbReference type="ChEBI" id="CHEBI:28868"/>
        <dbReference type="ChEBI" id="CHEBI:57287"/>
        <dbReference type="ChEBI" id="CHEBI:77636"/>
        <dbReference type="EC" id="3.1.2.20"/>
    </reaction>
    <physiologicalReaction direction="left-to-right" evidence="6">
        <dbReference type="Rhea" id="RHEA:16782"/>
    </physiologicalReaction>
</comment>
<evidence type="ECO:0000256" key="5">
    <source>
        <dbReference type="ARBA" id="ARBA00038894"/>
    </source>
</evidence>
<feature type="domain" description="Acyl-CoA thioesterase-like N-terminal HotDog" evidence="10">
    <location>
        <begin position="38"/>
        <end position="115"/>
    </location>
</feature>
<dbReference type="RefSeq" id="WP_111275021.1">
    <property type="nucleotide sequence ID" value="NZ_QFYS01000002.1"/>
</dbReference>
<reference evidence="11 12" key="1">
    <citation type="submission" date="2018-05" db="EMBL/GenBank/DDBJ databases">
        <authorList>
            <person name="Lanie J.A."/>
            <person name="Ng W.-L."/>
            <person name="Kazmierczak K.M."/>
            <person name="Andrzejewski T.M."/>
            <person name="Davidsen T.M."/>
            <person name="Wayne K.J."/>
            <person name="Tettelin H."/>
            <person name="Glass J.I."/>
            <person name="Rusch D."/>
            <person name="Podicherti R."/>
            <person name="Tsui H.-C.T."/>
            <person name="Winkler M.E."/>
        </authorList>
    </citation>
    <scope>NUCLEOTIDE SEQUENCE [LARGE SCALE GENOMIC DNA]</scope>
    <source>
        <strain evidence="11 12">BUT-10</strain>
    </source>
</reference>
<evidence type="ECO:0000256" key="8">
    <source>
        <dbReference type="ARBA" id="ARBA00079653"/>
    </source>
</evidence>
<organism evidence="11 12">
    <name type="scientific">Phenylobacterium kunshanense</name>
    <dbReference type="NCBI Taxonomy" id="1445034"/>
    <lineage>
        <taxon>Bacteria</taxon>
        <taxon>Pseudomonadati</taxon>
        <taxon>Pseudomonadota</taxon>
        <taxon>Alphaproteobacteria</taxon>
        <taxon>Caulobacterales</taxon>
        <taxon>Caulobacteraceae</taxon>
        <taxon>Phenylobacterium</taxon>
    </lineage>
</organism>
<proteinExistence type="inferred from homology"/>
<dbReference type="AlphaFoldDB" id="A0A328BJC2"/>
<dbReference type="Pfam" id="PF02551">
    <property type="entry name" value="Acyl_CoA_thio"/>
    <property type="match status" value="1"/>
</dbReference>
<dbReference type="GO" id="GO:0009062">
    <property type="term" value="P:fatty acid catabolic process"/>
    <property type="evidence" value="ECO:0007669"/>
    <property type="project" value="TreeGrafter"/>
</dbReference>
<name>A0A328BJC2_9CAUL</name>
<keyword evidence="3" id="KW-0378">Hydrolase</keyword>
<dbReference type="CDD" id="cd03445">
    <property type="entry name" value="Thioesterase_II_repeat2"/>
    <property type="match status" value="1"/>
</dbReference>
<dbReference type="Gene3D" id="2.40.160.210">
    <property type="entry name" value="Acyl-CoA thioesterase, double hotdog domain"/>
    <property type="match status" value="1"/>
</dbReference>
<protein>
    <recommendedName>
        <fullName evidence="7">Acyl-CoA thioesterase 2</fullName>
        <ecNumber evidence="5">3.1.2.20</ecNumber>
    </recommendedName>
    <alternativeName>
        <fullName evidence="8">Thioesterase II</fullName>
    </alternativeName>
</protein>
<dbReference type="InterPro" id="IPR042171">
    <property type="entry name" value="Acyl-CoA_hotdog"/>
</dbReference>
<evidence type="ECO:0000256" key="1">
    <source>
        <dbReference type="ARBA" id="ARBA00006538"/>
    </source>
</evidence>
<dbReference type="InterPro" id="IPR049449">
    <property type="entry name" value="TesB_ACOT8-like_N"/>
</dbReference>
<dbReference type="Proteomes" id="UP000249524">
    <property type="component" value="Unassembled WGS sequence"/>
</dbReference>
<dbReference type="OrthoDB" id="9781019at2"/>
<dbReference type="PANTHER" id="PTHR11066:SF34">
    <property type="entry name" value="ACYL-COENZYME A THIOESTERASE 8"/>
    <property type="match status" value="1"/>
</dbReference>
<dbReference type="SUPFAM" id="SSF54637">
    <property type="entry name" value="Thioesterase/thiol ester dehydrase-isomerase"/>
    <property type="match status" value="2"/>
</dbReference>
<evidence type="ECO:0000256" key="2">
    <source>
        <dbReference type="ARBA" id="ARBA00011881"/>
    </source>
</evidence>
<dbReference type="GO" id="GO:0047617">
    <property type="term" value="F:fatty acyl-CoA hydrolase activity"/>
    <property type="evidence" value="ECO:0007669"/>
    <property type="project" value="UniProtKB-EC"/>
</dbReference>